<keyword evidence="1 2" id="KW-0732">Signal</keyword>
<organism evidence="3 4">
    <name type="scientific">Oharaeibacter diazotrophicus</name>
    <dbReference type="NCBI Taxonomy" id="1920512"/>
    <lineage>
        <taxon>Bacteria</taxon>
        <taxon>Pseudomonadati</taxon>
        <taxon>Pseudomonadota</taxon>
        <taxon>Alphaproteobacteria</taxon>
        <taxon>Hyphomicrobiales</taxon>
        <taxon>Pleomorphomonadaceae</taxon>
        <taxon>Oharaeibacter</taxon>
    </lineage>
</organism>
<feature type="chain" id="PRO_5020787700" evidence="2">
    <location>
        <begin position="23"/>
        <end position="331"/>
    </location>
</feature>
<keyword evidence="4" id="KW-1185">Reference proteome</keyword>
<gene>
    <name evidence="3" type="ORF">EDD54_1252</name>
</gene>
<dbReference type="Proteomes" id="UP000294547">
    <property type="component" value="Unassembled WGS sequence"/>
</dbReference>
<feature type="signal peptide" evidence="2">
    <location>
        <begin position="1"/>
        <end position="22"/>
    </location>
</feature>
<dbReference type="EMBL" id="SNXY01000006">
    <property type="protein sequence ID" value="TDP87358.1"/>
    <property type="molecule type" value="Genomic_DNA"/>
</dbReference>
<dbReference type="SUPFAM" id="SSF53850">
    <property type="entry name" value="Periplasmic binding protein-like II"/>
    <property type="match status" value="1"/>
</dbReference>
<evidence type="ECO:0000313" key="3">
    <source>
        <dbReference type="EMBL" id="TDP87358.1"/>
    </source>
</evidence>
<proteinExistence type="predicted"/>
<dbReference type="OrthoDB" id="8673316at2"/>
<dbReference type="Pfam" id="PF13531">
    <property type="entry name" value="SBP_bac_11"/>
    <property type="match status" value="1"/>
</dbReference>
<evidence type="ECO:0000313" key="4">
    <source>
        <dbReference type="Proteomes" id="UP000294547"/>
    </source>
</evidence>
<accession>A0A4V3CWR4</accession>
<reference evidence="3 4" key="1">
    <citation type="submission" date="2019-03" db="EMBL/GenBank/DDBJ databases">
        <title>Genomic Encyclopedia of Type Strains, Phase IV (KMG-IV): sequencing the most valuable type-strain genomes for metagenomic binning, comparative biology and taxonomic classification.</title>
        <authorList>
            <person name="Goeker M."/>
        </authorList>
    </citation>
    <scope>NUCLEOTIDE SEQUENCE [LARGE SCALE GENOMIC DNA]</scope>
    <source>
        <strain evidence="3 4">DSM 102969</strain>
    </source>
</reference>
<dbReference type="PANTHER" id="PTHR30006:SF25">
    <property type="entry name" value="PHOSPHOGLYCERATE TRANSPORT REGULATORY PROTEIN PGTC"/>
    <property type="match status" value="1"/>
</dbReference>
<dbReference type="Gene3D" id="3.40.190.10">
    <property type="entry name" value="Periplasmic binding protein-like II"/>
    <property type="match status" value="2"/>
</dbReference>
<protein>
    <submittedName>
        <fullName evidence="3">ABC-type Fe3+ transport system substrate-binding protein</fullName>
    </submittedName>
</protein>
<dbReference type="PANTHER" id="PTHR30006">
    <property type="entry name" value="THIAMINE-BINDING PERIPLASMIC PROTEIN-RELATED"/>
    <property type="match status" value="1"/>
</dbReference>
<sequence>MIVRRILLAALAAALLAAPATAADLVIAGSTDRAAMEPLLVAFRAGAPDMDVVYVERETVDLDAAVRAGTLDPAPDVVISSAADLQVRLVNDGFTRPYASPATARLPAWARWRDEAFGYTFEPLVFVVNPRLVLGSERPRTREALAAMAADRRLTVATYDVGQSGIGYLAASFDADTMSDYWPFVERIGRPGLRTACCTSIVLDMVESGAAAVGYNVLGSYARARQAAGGGIDIVLPEDFTVAIARVAVLPRNAPHPAAAERFLEFLLSDTGQAVLGAEALLPAGTGGDESAAESRASVRPIALDAALLARTDDLRRRRFIDLWRSVTAGR</sequence>
<name>A0A4V3CWR4_9HYPH</name>
<evidence type="ECO:0000256" key="1">
    <source>
        <dbReference type="ARBA" id="ARBA00022729"/>
    </source>
</evidence>
<dbReference type="AlphaFoldDB" id="A0A4V3CWR4"/>
<dbReference type="GO" id="GO:0030288">
    <property type="term" value="C:outer membrane-bounded periplasmic space"/>
    <property type="evidence" value="ECO:0007669"/>
    <property type="project" value="TreeGrafter"/>
</dbReference>
<evidence type="ECO:0000256" key="2">
    <source>
        <dbReference type="SAM" id="SignalP"/>
    </source>
</evidence>
<comment type="caution">
    <text evidence="3">The sequence shown here is derived from an EMBL/GenBank/DDBJ whole genome shotgun (WGS) entry which is preliminary data.</text>
</comment>
<dbReference type="RefSeq" id="WP_126535566.1">
    <property type="nucleotide sequence ID" value="NZ_BSPM01000008.1"/>
</dbReference>